<organism evidence="9 10">
    <name type="scientific">Kistimonas scapharcae</name>
    <dbReference type="NCBI Taxonomy" id="1036133"/>
    <lineage>
        <taxon>Bacteria</taxon>
        <taxon>Pseudomonadati</taxon>
        <taxon>Pseudomonadota</taxon>
        <taxon>Gammaproteobacteria</taxon>
        <taxon>Oceanospirillales</taxon>
        <taxon>Endozoicomonadaceae</taxon>
        <taxon>Kistimonas</taxon>
    </lineage>
</organism>
<evidence type="ECO:0000256" key="3">
    <source>
        <dbReference type="ARBA" id="ARBA00022452"/>
    </source>
</evidence>
<evidence type="ECO:0000256" key="4">
    <source>
        <dbReference type="ARBA" id="ARBA00022692"/>
    </source>
</evidence>
<proteinExistence type="predicted"/>
<evidence type="ECO:0000259" key="8">
    <source>
        <dbReference type="Pfam" id="PF03895"/>
    </source>
</evidence>
<comment type="subcellular location">
    <subcellularLocation>
        <location evidence="2">Cell outer membrane</location>
    </subcellularLocation>
    <subcellularLocation>
        <location evidence="1">Cell surface</location>
    </subcellularLocation>
</comment>
<evidence type="ECO:0000256" key="5">
    <source>
        <dbReference type="ARBA" id="ARBA00022729"/>
    </source>
</evidence>
<accession>A0ABP8V1R2</accession>
<evidence type="ECO:0000256" key="1">
    <source>
        <dbReference type="ARBA" id="ARBA00004241"/>
    </source>
</evidence>
<gene>
    <name evidence="9" type="ORF">GCM10023116_22260</name>
</gene>
<comment type="caution">
    <text evidence="9">The sequence shown here is derived from an EMBL/GenBank/DDBJ whole genome shotgun (WGS) entry which is preliminary data.</text>
</comment>
<dbReference type="EMBL" id="BAABFL010000340">
    <property type="protein sequence ID" value="GAA4649944.1"/>
    <property type="molecule type" value="Genomic_DNA"/>
</dbReference>
<dbReference type="RefSeq" id="WP_345195997.1">
    <property type="nucleotide sequence ID" value="NZ_BAABFL010000340.1"/>
</dbReference>
<keyword evidence="7" id="KW-0998">Cell outer membrane</keyword>
<keyword evidence="5" id="KW-0732">Signal</keyword>
<evidence type="ECO:0000256" key="6">
    <source>
        <dbReference type="ARBA" id="ARBA00023136"/>
    </source>
</evidence>
<evidence type="ECO:0000256" key="2">
    <source>
        <dbReference type="ARBA" id="ARBA00004442"/>
    </source>
</evidence>
<keyword evidence="10" id="KW-1185">Reference proteome</keyword>
<dbReference type="InterPro" id="IPR005594">
    <property type="entry name" value="YadA_C"/>
</dbReference>
<evidence type="ECO:0000313" key="9">
    <source>
        <dbReference type="EMBL" id="GAA4649944.1"/>
    </source>
</evidence>
<dbReference type="Pfam" id="PF03895">
    <property type="entry name" value="YadA_anchor"/>
    <property type="match status" value="1"/>
</dbReference>
<evidence type="ECO:0000313" key="10">
    <source>
        <dbReference type="Proteomes" id="UP001500604"/>
    </source>
</evidence>
<dbReference type="Proteomes" id="UP001500604">
    <property type="component" value="Unassembled WGS sequence"/>
</dbReference>
<dbReference type="SUPFAM" id="SSF54523">
    <property type="entry name" value="Pili subunits"/>
    <property type="match status" value="1"/>
</dbReference>
<keyword evidence="4" id="KW-0812">Transmembrane</keyword>
<dbReference type="InterPro" id="IPR045584">
    <property type="entry name" value="Pilin-like"/>
</dbReference>
<keyword evidence="3" id="KW-1134">Transmembrane beta strand</keyword>
<evidence type="ECO:0000256" key="7">
    <source>
        <dbReference type="ARBA" id="ARBA00023237"/>
    </source>
</evidence>
<dbReference type="Gene3D" id="3.30.1300.30">
    <property type="entry name" value="GSPII I/J protein-like"/>
    <property type="match status" value="1"/>
</dbReference>
<feature type="domain" description="Trimeric autotransporter adhesin YadA-like C-terminal membrane anchor" evidence="8">
    <location>
        <begin position="165"/>
        <end position="220"/>
    </location>
</feature>
<name>A0ABP8V1R2_9GAMM</name>
<sequence length="220" mass="23961">MKLLLSLLLSIWPAWVYSVGPVPGEFILEPHTFDGSNLMTDQDIQQMVHENREAINMQHVHLNSVYPDLRRVSLSNEILYLKPSWPEGPYTYTRDGQTYTVNARDVDLNLGAALHQSPSPSSGDTIDNSAGQAALSAFNSIKRRVDRQSKAISVNAAFAALPAGYMPDKTFVAIGMGRFDGYNGTALGLSRQFDSGVMVQARYGVSGNTSVKSAAIGFGF</sequence>
<reference evidence="10" key="1">
    <citation type="journal article" date="2019" name="Int. J. Syst. Evol. Microbiol.">
        <title>The Global Catalogue of Microorganisms (GCM) 10K type strain sequencing project: providing services to taxonomists for standard genome sequencing and annotation.</title>
        <authorList>
            <consortium name="The Broad Institute Genomics Platform"/>
            <consortium name="The Broad Institute Genome Sequencing Center for Infectious Disease"/>
            <person name="Wu L."/>
            <person name="Ma J."/>
        </authorList>
    </citation>
    <scope>NUCLEOTIDE SEQUENCE [LARGE SCALE GENOMIC DNA]</scope>
    <source>
        <strain evidence="10">JCM 17805</strain>
    </source>
</reference>
<keyword evidence="6" id="KW-0472">Membrane</keyword>
<protein>
    <recommendedName>
        <fullName evidence="8">Trimeric autotransporter adhesin YadA-like C-terminal membrane anchor domain-containing protein</fullName>
    </recommendedName>
</protein>